<dbReference type="RefSeq" id="WP_306633381.1">
    <property type="nucleotide sequence ID" value="NZ_JAUSXB010000001.1"/>
</dbReference>
<dbReference type="Proteomes" id="UP001236806">
    <property type="component" value="Unassembled WGS sequence"/>
</dbReference>
<name>A0ABU0PHH9_9MICC</name>
<organism evidence="1 2">
    <name type="scientific">Pseudarthrobacter siccitolerans</name>
    <dbReference type="NCBI Taxonomy" id="861266"/>
    <lineage>
        <taxon>Bacteria</taxon>
        <taxon>Bacillati</taxon>
        <taxon>Actinomycetota</taxon>
        <taxon>Actinomycetes</taxon>
        <taxon>Micrococcales</taxon>
        <taxon>Micrococcaceae</taxon>
        <taxon>Pseudarthrobacter</taxon>
    </lineage>
</organism>
<gene>
    <name evidence="1" type="ORF">QFZ36_000315</name>
</gene>
<accession>A0ABU0PHH9</accession>
<protein>
    <submittedName>
        <fullName evidence="1">Uncharacterized protein</fullName>
    </submittedName>
</protein>
<evidence type="ECO:0000313" key="1">
    <source>
        <dbReference type="EMBL" id="MDQ0672754.1"/>
    </source>
</evidence>
<sequence length="178" mass="19209">MEDMDTTGDRTPEQVLELITLVESSGWPTTEAEQADYFHMLGLRQLPGAPQKGVSPAVVGGVITDSASTTPVGSWMTHKGELVGISLFFQQEQRSPATRTLDLFSSIHSLVHAKFGEPLDDSVQPGGNASALWKVNGTGIELYRHVNPPIAVQVGLNNLERTSAVERLAATGNQYLRP</sequence>
<proteinExistence type="predicted"/>
<evidence type="ECO:0000313" key="2">
    <source>
        <dbReference type="Proteomes" id="UP001236806"/>
    </source>
</evidence>
<keyword evidence="2" id="KW-1185">Reference proteome</keyword>
<dbReference type="EMBL" id="JAUSXB010000001">
    <property type="protein sequence ID" value="MDQ0672754.1"/>
    <property type="molecule type" value="Genomic_DNA"/>
</dbReference>
<comment type="caution">
    <text evidence="1">The sequence shown here is derived from an EMBL/GenBank/DDBJ whole genome shotgun (WGS) entry which is preliminary data.</text>
</comment>
<reference evidence="1 2" key="1">
    <citation type="submission" date="2023-07" db="EMBL/GenBank/DDBJ databases">
        <title>Comparative genomics of wheat-associated soil bacteria to identify genetic determinants of phenazine resistance.</title>
        <authorList>
            <person name="Mouncey N."/>
        </authorList>
    </citation>
    <scope>NUCLEOTIDE SEQUENCE [LARGE SCALE GENOMIC DNA]</scope>
    <source>
        <strain evidence="1 2">W1I3</strain>
    </source>
</reference>